<feature type="transmembrane region" description="Helical" evidence="4">
    <location>
        <begin position="13"/>
        <end position="35"/>
    </location>
</feature>
<dbReference type="AlphaFoldDB" id="A0A285IT45"/>
<dbReference type="EMBL" id="OBEB01000003">
    <property type="protein sequence ID" value="SNY50993.1"/>
    <property type="molecule type" value="Genomic_DNA"/>
</dbReference>
<dbReference type="SUPFAM" id="SSF46785">
    <property type="entry name" value="Winged helix' DNA-binding domain"/>
    <property type="match status" value="1"/>
</dbReference>
<dbReference type="Pfam" id="PF01037">
    <property type="entry name" value="AsnC_trans_reg"/>
    <property type="match status" value="1"/>
</dbReference>
<accession>A0A285IT45</accession>
<dbReference type="InterPro" id="IPR000485">
    <property type="entry name" value="AsnC-type_HTH_dom"/>
</dbReference>
<organism evidence="6 7">
    <name type="scientific">Arsukibacterium tuosuense</name>
    <dbReference type="NCBI Taxonomy" id="1323745"/>
    <lineage>
        <taxon>Bacteria</taxon>
        <taxon>Pseudomonadati</taxon>
        <taxon>Pseudomonadota</taxon>
        <taxon>Gammaproteobacteria</taxon>
        <taxon>Chromatiales</taxon>
        <taxon>Chromatiaceae</taxon>
        <taxon>Arsukibacterium</taxon>
    </lineage>
</organism>
<evidence type="ECO:0000256" key="3">
    <source>
        <dbReference type="ARBA" id="ARBA00023163"/>
    </source>
</evidence>
<dbReference type="PRINTS" id="PR00033">
    <property type="entry name" value="HTHASNC"/>
</dbReference>
<evidence type="ECO:0000256" key="2">
    <source>
        <dbReference type="ARBA" id="ARBA00023125"/>
    </source>
</evidence>
<dbReference type="InterPro" id="IPR019887">
    <property type="entry name" value="Tscrpt_reg_AsnC/Lrp_C"/>
</dbReference>
<keyword evidence="1" id="KW-0805">Transcription regulation</keyword>
<proteinExistence type="predicted"/>
<keyword evidence="4" id="KW-0472">Membrane</keyword>
<dbReference type="GO" id="GO:0043565">
    <property type="term" value="F:sequence-specific DNA binding"/>
    <property type="evidence" value="ECO:0007669"/>
    <property type="project" value="InterPro"/>
</dbReference>
<dbReference type="InterPro" id="IPR036390">
    <property type="entry name" value="WH_DNA-bd_sf"/>
</dbReference>
<name>A0A285IT45_9GAMM</name>
<keyword evidence="2" id="KW-0238">DNA-binding</keyword>
<evidence type="ECO:0000259" key="5">
    <source>
        <dbReference type="PROSITE" id="PS50956"/>
    </source>
</evidence>
<evidence type="ECO:0000313" key="7">
    <source>
        <dbReference type="Proteomes" id="UP000219353"/>
    </source>
</evidence>
<dbReference type="PANTHER" id="PTHR30154">
    <property type="entry name" value="LEUCINE-RESPONSIVE REGULATORY PROTEIN"/>
    <property type="match status" value="1"/>
</dbReference>
<sequence>MLLVLVGAETMPLLYWLALAMCSIIINNLIGKYVILTEGFSKVSEHPLKSANRSAISKEDEKLLAVLQHNARASISDLARQLSVSRSTVQTRLQKLELSGVIKGYTVEYGDAYLATLVAAHVSIKVRQKLTARTNIELKQIPQVAALYAISGEYDLIAIVQAQNTEQLSHILDDIGNLEGVERTTSSVILETKFKR</sequence>
<dbReference type="GO" id="GO:0043200">
    <property type="term" value="P:response to amino acid"/>
    <property type="evidence" value="ECO:0007669"/>
    <property type="project" value="TreeGrafter"/>
</dbReference>
<gene>
    <name evidence="6" type="ORF">SAMN06297280_1727</name>
</gene>
<dbReference type="SMART" id="SM00344">
    <property type="entry name" value="HTH_ASNC"/>
    <property type="match status" value="1"/>
</dbReference>
<evidence type="ECO:0000256" key="4">
    <source>
        <dbReference type="SAM" id="Phobius"/>
    </source>
</evidence>
<keyword evidence="4" id="KW-1133">Transmembrane helix</keyword>
<dbReference type="Pfam" id="PF13404">
    <property type="entry name" value="HTH_AsnC-type"/>
    <property type="match status" value="1"/>
</dbReference>
<dbReference type="PANTHER" id="PTHR30154:SF53">
    <property type="entry name" value="HTH-TYPE TRANSCRIPTIONAL REGULATOR LRPC"/>
    <property type="match status" value="1"/>
</dbReference>
<feature type="domain" description="HTH asnC-type" evidence="5">
    <location>
        <begin position="56"/>
        <end position="117"/>
    </location>
</feature>
<keyword evidence="3" id="KW-0804">Transcription</keyword>
<evidence type="ECO:0000313" key="6">
    <source>
        <dbReference type="EMBL" id="SNY50993.1"/>
    </source>
</evidence>
<dbReference type="InterPro" id="IPR019888">
    <property type="entry name" value="Tscrpt_reg_AsnC-like"/>
</dbReference>
<dbReference type="PROSITE" id="PS50956">
    <property type="entry name" value="HTH_ASNC_2"/>
    <property type="match status" value="1"/>
</dbReference>
<dbReference type="Gene3D" id="1.10.10.10">
    <property type="entry name" value="Winged helix-like DNA-binding domain superfamily/Winged helix DNA-binding domain"/>
    <property type="match status" value="1"/>
</dbReference>
<evidence type="ECO:0000256" key="1">
    <source>
        <dbReference type="ARBA" id="ARBA00023015"/>
    </source>
</evidence>
<protein>
    <submittedName>
        <fullName evidence="6">Transcriptional regulator, AsnC family</fullName>
    </submittedName>
</protein>
<dbReference type="InterPro" id="IPR011008">
    <property type="entry name" value="Dimeric_a/b-barrel"/>
</dbReference>
<dbReference type="Gene3D" id="3.30.70.920">
    <property type="match status" value="1"/>
</dbReference>
<dbReference type="SUPFAM" id="SSF54909">
    <property type="entry name" value="Dimeric alpha+beta barrel"/>
    <property type="match status" value="1"/>
</dbReference>
<keyword evidence="7" id="KW-1185">Reference proteome</keyword>
<dbReference type="Proteomes" id="UP000219353">
    <property type="component" value="Unassembled WGS sequence"/>
</dbReference>
<keyword evidence="4" id="KW-0812">Transmembrane</keyword>
<reference evidence="7" key="1">
    <citation type="submission" date="2017-09" db="EMBL/GenBank/DDBJ databases">
        <authorList>
            <person name="Varghese N."/>
            <person name="Submissions S."/>
        </authorList>
    </citation>
    <scope>NUCLEOTIDE SEQUENCE [LARGE SCALE GENOMIC DNA]</scope>
    <source>
        <strain evidence="7">CGMCC 1.12461</strain>
    </source>
</reference>
<dbReference type="GO" id="GO:0005829">
    <property type="term" value="C:cytosol"/>
    <property type="evidence" value="ECO:0007669"/>
    <property type="project" value="TreeGrafter"/>
</dbReference>
<dbReference type="InterPro" id="IPR036388">
    <property type="entry name" value="WH-like_DNA-bd_sf"/>
</dbReference>